<keyword evidence="4" id="KW-1185">Reference proteome</keyword>
<feature type="non-terminal residue" evidence="3">
    <location>
        <position position="1"/>
    </location>
</feature>
<feature type="domain" description="RING-type" evidence="2">
    <location>
        <begin position="156"/>
        <end position="198"/>
    </location>
</feature>
<dbReference type="Pfam" id="PF13639">
    <property type="entry name" value="zf-RING_2"/>
    <property type="match status" value="2"/>
</dbReference>
<keyword evidence="1" id="KW-0863">Zinc-finger</keyword>
<evidence type="ECO:0000313" key="4">
    <source>
        <dbReference type="Proteomes" id="UP000824890"/>
    </source>
</evidence>
<keyword evidence="1" id="KW-0479">Metal-binding</keyword>
<reference evidence="3 4" key="1">
    <citation type="submission" date="2021-05" db="EMBL/GenBank/DDBJ databases">
        <title>Genome Assembly of Synthetic Allotetraploid Brassica napus Reveals Homoeologous Exchanges between Subgenomes.</title>
        <authorList>
            <person name="Davis J.T."/>
        </authorList>
    </citation>
    <scope>NUCLEOTIDE SEQUENCE [LARGE SCALE GENOMIC DNA]</scope>
    <source>
        <strain evidence="4">cv. Da-Ae</strain>
        <tissue evidence="3">Seedling</tissue>
    </source>
</reference>
<feature type="domain" description="RING-type" evidence="2">
    <location>
        <begin position="40"/>
        <end position="82"/>
    </location>
</feature>
<organism evidence="3 4">
    <name type="scientific">Brassica napus</name>
    <name type="common">Rape</name>
    <dbReference type="NCBI Taxonomy" id="3708"/>
    <lineage>
        <taxon>Eukaryota</taxon>
        <taxon>Viridiplantae</taxon>
        <taxon>Streptophyta</taxon>
        <taxon>Embryophyta</taxon>
        <taxon>Tracheophyta</taxon>
        <taxon>Spermatophyta</taxon>
        <taxon>Magnoliopsida</taxon>
        <taxon>eudicotyledons</taxon>
        <taxon>Gunneridae</taxon>
        <taxon>Pentapetalae</taxon>
        <taxon>rosids</taxon>
        <taxon>malvids</taxon>
        <taxon>Brassicales</taxon>
        <taxon>Brassicaceae</taxon>
        <taxon>Brassiceae</taxon>
        <taxon>Brassica</taxon>
    </lineage>
</organism>
<dbReference type="InterPro" id="IPR001841">
    <property type="entry name" value="Znf_RING"/>
</dbReference>
<dbReference type="PANTHER" id="PTHR45676:SF114">
    <property type="entry name" value="GENOME ASSEMBLY, CHROMOSOME: A04"/>
    <property type="match status" value="1"/>
</dbReference>
<protein>
    <recommendedName>
        <fullName evidence="2">RING-type domain-containing protein</fullName>
    </recommendedName>
</protein>
<gene>
    <name evidence="3" type="ORF">HID58_063515</name>
</gene>
<dbReference type="InterPro" id="IPR013083">
    <property type="entry name" value="Znf_RING/FYVE/PHD"/>
</dbReference>
<evidence type="ECO:0000313" key="3">
    <source>
        <dbReference type="EMBL" id="KAH0887419.1"/>
    </source>
</evidence>
<evidence type="ECO:0000259" key="2">
    <source>
        <dbReference type="PROSITE" id="PS50089"/>
    </source>
</evidence>
<comment type="caution">
    <text evidence="3">The sequence shown here is derived from an EMBL/GenBank/DDBJ whole genome shotgun (WGS) entry which is preliminary data.</text>
</comment>
<dbReference type="PANTHER" id="PTHR45676">
    <property type="entry name" value="RING-H2 FINGER PROTEIN ATL51-RELATED"/>
    <property type="match status" value="1"/>
</dbReference>
<dbReference type="PROSITE" id="PS50089">
    <property type="entry name" value="ZF_RING_2"/>
    <property type="match status" value="2"/>
</dbReference>
<proteinExistence type="predicted"/>
<dbReference type="Proteomes" id="UP000824890">
    <property type="component" value="Unassembled WGS sequence"/>
</dbReference>
<name>A0ABQ8A4I6_BRANA</name>
<evidence type="ECO:0000256" key="1">
    <source>
        <dbReference type="PROSITE-ProRule" id="PRU00175"/>
    </source>
</evidence>
<dbReference type="Gene3D" id="3.30.40.10">
    <property type="entry name" value="Zinc/RING finger domain, C3HC4 (zinc finger)"/>
    <property type="match status" value="2"/>
</dbReference>
<dbReference type="SMART" id="SM00184">
    <property type="entry name" value="RING"/>
    <property type="match status" value="2"/>
</dbReference>
<dbReference type="EMBL" id="JAGKQM010000014">
    <property type="protein sequence ID" value="KAH0887419.1"/>
    <property type="molecule type" value="Genomic_DNA"/>
</dbReference>
<keyword evidence="1" id="KW-0862">Zinc</keyword>
<dbReference type="SUPFAM" id="SSF57850">
    <property type="entry name" value="RING/U-box"/>
    <property type="match status" value="2"/>
</dbReference>
<sequence>SLISFSQLITKSVIITSVSTALTFTIRYRRWRKKTAEPYCSICLQDASEGEKMRRLTACGHCFHAECIDPWLEERSTCPECRAHIPPVPPEYPLIALVVPPSVTSKTFIIASLSVFSLRLFLRLASFLVSRPWRRYRTFTVHRRRRWRKKTAEPYCPICLQDAAEGEKMRRLTACGHCFHAECIDPWLEKRSTCPQCRAQIPPVPPEYPLVALFVPPGVIELFTKEP</sequence>
<accession>A0ABQ8A4I6</accession>